<dbReference type="EMBL" id="CACSHJ010000089">
    <property type="protein sequence ID" value="CAA0384282.1"/>
    <property type="molecule type" value="Genomic_DNA"/>
</dbReference>
<evidence type="ECO:0000313" key="4">
    <source>
        <dbReference type="Proteomes" id="UP000434276"/>
    </source>
</evidence>
<dbReference type="AlphaFoldDB" id="A0A5S9XHA1"/>
<evidence type="ECO:0000313" key="3">
    <source>
        <dbReference type="EMBL" id="CAA0384282.1"/>
    </source>
</evidence>
<feature type="compositionally biased region" description="Basic residues" evidence="1">
    <location>
        <begin position="1"/>
        <end position="11"/>
    </location>
</feature>
<feature type="transmembrane region" description="Helical" evidence="2">
    <location>
        <begin position="78"/>
        <end position="99"/>
    </location>
</feature>
<organism evidence="3 4">
    <name type="scientific">Arabidopsis thaliana</name>
    <name type="common">Mouse-ear cress</name>
    <dbReference type="NCBI Taxonomy" id="3702"/>
    <lineage>
        <taxon>Eukaryota</taxon>
        <taxon>Viridiplantae</taxon>
        <taxon>Streptophyta</taxon>
        <taxon>Embryophyta</taxon>
        <taxon>Tracheophyta</taxon>
        <taxon>Spermatophyta</taxon>
        <taxon>Magnoliopsida</taxon>
        <taxon>eudicotyledons</taxon>
        <taxon>Gunneridae</taxon>
        <taxon>Pentapetalae</taxon>
        <taxon>rosids</taxon>
        <taxon>malvids</taxon>
        <taxon>Brassicales</taxon>
        <taxon>Brassicaceae</taxon>
        <taxon>Camelineae</taxon>
        <taxon>Arabidopsis</taxon>
    </lineage>
</organism>
<feature type="region of interest" description="Disordered" evidence="1">
    <location>
        <begin position="1"/>
        <end position="21"/>
    </location>
</feature>
<gene>
    <name evidence="3" type="ORF">C24_LOCUS14472</name>
</gene>
<proteinExistence type="predicted"/>
<evidence type="ECO:0000256" key="1">
    <source>
        <dbReference type="SAM" id="MobiDB-lite"/>
    </source>
</evidence>
<protein>
    <recommendedName>
        <fullName evidence="5">Transmembrane protein</fullName>
    </recommendedName>
</protein>
<sequence>MTGRRGWKRKNAPNASQRAVGSTILNQRPSNLPSQYAIRTLEEDTTAALHQLLMVPGRHLYTTVLSPISLPETTWYDIFYLLMLLYLYEYVEFDVLIVFARVSLLLRRLDVIVLS</sequence>
<evidence type="ECO:0008006" key="5">
    <source>
        <dbReference type="Google" id="ProtNLM"/>
    </source>
</evidence>
<keyword evidence="2" id="KW-1133">Transmembrane helix</keyword>
<keyword evidence="2" id="KW-0472">Membrane</keyword>
<accession>A0A5S9XHA1</accession>
<dbReference type="Proteomes" id="UP000434276">
    <property type="component" value="Unassembled WGS sequence"/>
</dbReference>
<keyword evidence="2" id="KW-0812">Transmembrane</keyword>
<reference evidence="3 4" key="1">
    <citation type="submission" date="2019-12" db="EMBL/GenBank/DDBJ databases">
        <authorList>
            <person name="Jiao W.-B."/>
            <person name="Schneeberger K."/>
        </authorList>
    </citation>
    <scope>NUCLEOTIDE SEQUENCE [LARGE SCALE GENOMIC DNA]</scope>
    <source>
        <strain evidence="4">cv. C24</strain>
    </source>
</reference>
<dbReference type="OrthoDB" id="1112515at2759"/>
<name>A0A5S9XHA1_ARATH</name>
<evidence type="ECO:0000256" key="2">
    <source>
        <dbReference type="SAM" id="Phobius"/>
    </source>
</evidence>